<dbReference type="AlphaFoldDB" id="A0A8T1W016"/>
<evidence type="ECO:0000256" key="1">
    <source>
        <dbReference type="SAM" id="MobiDB-lite"/>
    </source>
</evidence>
<comment type="caution">
    <text evidence="2">The sequence shown here is derived from an EMBL/GenBank/DDBJ whole genome shotgun (WGS) entry which is preliminary data.</text>
</comment>
<evidence type="ECO:0000313" key="3">
    <source>
        <dbReference type="Proteomes" id="UP000694044"/>
    </source>
</evidence>
<dbReference type="EMBL" id="JAGDFM010000088">
    <property type="protein sequence ID" value="KAG7386997.1"/>
    <property type="molecule type" value="Genomic_DNA"/>
</dbReference>
<protein>
    <submittedName>
        <fullName evidence="2">Uncharacterized protein</fullName>
    </submittedName>
</protein>
<proteinExistence type="predicted"/>
<feature type="region of interest" description="Disordered" evidence="1">
    <location>
        <begin position="53"/>
        <end position="72"/>
    </location>
</feature>
<feature type="compositionally biased region" description="Basic and acidic residues" evidence="1">
    <location>
        <begin position="60"/>
        <end position="72"/>
    </location>
</feature>
<organism evidence="2 3">
    <name type="scientific">Phytophthora pseudosyringae</name>
    <dbReference type="NCBI Taxonomy" id="221518"/>
    <lineage>
        <taxon>Eukaryota</taxon>
        <taxon>Sar</taxon>
        <taxon>Stramenopiles</taxon>
        <taxon>Oomycota</taxon>
        <taxon>Peronosporomycetes</taxon>
        <taxon>Peronosporales</taxon>
        <taxon>Peronosporaceae</taxon>
        <taxon>Phytophthora</taxon>
    </lineage>
</organism>
<sequence>MFSYLGESSTSPVAPLMQCGYRSKVCTHPRATKIDGTLHKLCQFHRRKANLNQQRLHQRKREERARHRRVEVGGENRSAQCYVIHPMTTDPFPYEVPGAFGEENSPIDAVTGENTSSIFTPVDTSMVELLMQPLDRQDHNSSKALVPVNSIIV</sequence>
<accession>A0A8T1W016</accession>
<name>A0A8T1W016_9STRA</name>
<evidence type="ECO:0000313" key="2">
    <source>
        <dbReference type="EMBL" id="KAG7386997.1"/>
    </source>
</evidence>
<dbReference type="Proteomes" id="UP000694044">
    <property type="component" value="Unassembled WGS sequence"/>
</dbReference>
<reference evidence="2" key="1">
    <citation type="submission" date="2021-02" db="EMBL/GenBank/DDBJ databases">
        <authorList>
            <person name="Palmer J.M."/>
        </authorList>
    </citation>
    <scope>NUCLEOTIDE SEQUENCE</scope>
    <source>
        <strain evidence="2">SCRP734</strain>
    </source>
</reference>
<dbReference type="OrthoDB" id="102470at2759"/>
<gene>
    <name evidence="2" type="ORF">PHYPSEUDO_014873</name>
</gene>
<keyword evidence="3" id="KW-1185">Reference proteome</keyword>